<evidence type="ECO:0000313" key="2">
    <source>
        <dbReference type="EMBL" id="KAF3185854.1"/>
    </source>
</evidence>
<comment type="caution">
    <text evidence="2">The sequence shown here is derived from an EMBL/GenBank/DDBJ whole genome shotgun (WGS) entry which is preliminary data.</text>
</comment>
<dbReference type="AlphaFoldDB" id="A0A7C8U3E4"/>
<proteinExistence type="predicted"/>
<feature type="coiled-coil region" evidence="1">
    <location>
        <begin position="10"/>
        <end position="37"/>
    </location>
</feature>
<dbReference type="Proteomes" id="UP000479691">
    <property type="component" value="Unassembled WGS sequence"/>
</dbReference>
<reference evidence="2 3" key="1">
    <citation type="submission" date="2019-06" db="EMBL/GenBank/DDBJ databases">
        <authorList>
            <person name="Palmer J.M."/>
        </authorList>
    </citation>
    <scope>NUCLEOTIDE SEQUENCE [LARGE SCALE GENOMIC DNA]</scope>
    <source>
        <strain evidence="2 3">TWF788</strain>
    </source>
</reference>
<organism evidence="2 3">
    <name type="scientific">Orbilia oligospora</name>
    <name type="common">Nematode-trapping fungus</name>
    <name type="synonym">Arthrobotrys oligospora</name>
    <dbReference type="NCBI Taxonomy" id="2813651"/>
    <lineage>
        <taxon>Eukaryota</taxon>
        <taxon>Fungi</taxon>
        <taxon>Dikarya</taxon>
        <taxon>Ascomycota</taxon>
        <taxon>Pezizomycotina</taxon>
        <taxon>Orbiliomycetes</taxon>
        <taxon>Orbiliales</taxon>
        <taxon>Orbiliaceae</taxon>
        <taxon>Orbilia</taxon>
    </lineage>
</organism>
<evidence type="ECO:0000256" key="1">
    <source>
        <dbReference type="SAM" id="Coils"/>
    </source>
</evidence>
<feature type="coiled-coil region" evidence="1">
    <location>
        <begin position="131"/>
        <end position="190"/>
    </location>
</feature>
<gene>
    <name evidence="2" type="ORF">TWF788_003902</name>
</gene>
<name>A0A7C8U3E4_ORBOL</name>
<accession>A0A7C8U3E4</accession>
<evidence type="ECO:0000313" key="3">
    <source>
        <dbReference type="Proteomes" id="UP000479691"/>
    </source>
</evidence>
<dbReference type="EMBL" id="JAABOE010000019">
    <property type="protein sequence ID" value="KAF3185854.1"/>
    <property type="molecule type" value="Genomic_DNA"/>
</dbReference>
<keyword evidence="1" id="KW-0175">Coiled coil</keyword>
<protein>
    <submittedName>
        <fullName evidence="2">Uncharacterized protein</fullName>
    </submittedName>
</protein>
<sequence>MSFPDFHSQVQQLEDELRNASNHIKKLEREQRRHVVNFKTKYRARLERASSDLLLFMEYIREVDSLLLEEYSLEYEDNELEEYLDISESTMVSLNQTLIQSFRELGNHLTEGRKNLSQEHERAAEEDTVRINILNNKIADIQADIKKQLGERESNIKASVQEKEDAVNNTTRLERELDRMEALIPELDQSHTATVEATNNSAMMADVGMAISVVFPVLGFGMWAVGSGIKVIGEIQSSNIQDTIESTRNSISITHTKIAILNMKIADQMSKSLRLATDLELFEGFKKKVDTLIKESKILSSLSHQNIEEIITAKESIFAGESKMIELETDMEGLGYAVTREKLPQTLKIVIEKLRDGRFQLEGGLDSFEISDMLLMAEAIELDTEEVLEILNSS</sequence>